<name>A0A091MGS4_9PASS</name>
<evidence type="ECO:0000256" key="1">
    <source>
        <dbReference type="SAM" id="MobiDB-lite"/>
    </source>
</evidence>
<dbReference type="Proteomes" id="UP000053537">
    <property type="component" value="Unassembled WGS sequence"/>
</dbReference>
<feature type="region of interest" description="Disordered" evidence="1">
    <location>
        <begin position="1"/>
        <end position="107"/>
    </location>
</feature>
<keyword evidence="3" id="KW-1185">Reference proteome</keyword>
<gene>
    <name evidence="2" type="ORF">N310_02770</name>
</gene>
<feature type="compositionally biased region" description="Basic and acidic residues" evidence="1">
    <location>
        <begin position="1"/>
        <end position="18"/>
    </location>
</feature>
<evidence type="ECO:0000313" key="2">
    <source>
        <dbReference type="EMBL" id="KFP73807.1"/>
    </source>
</evidence>
<sequence>NSEEYKGGNPYDHAHEDSAPPSSITDIPQTMDSSQENSEYSFSTYLSSQPGADGEDDSSSHHGAEEDHPNQHMDLMGPALEDKHVEDTMLERNLHFPPNFQLRHKQSPSSNSATILKFPLNNNIGGSGNFQEDFEIILFVK</sequence>
<dbReference type="AlphaFoldDB" id="A0A091MGS4"/>
<organism evidence="2 3">
    <name type="scientific">Acanthisitta chloris</name>
    <name type="common">rifleman</name>
    <dbReference type="NCBI Taxonomy" id="57068"/>
    <lineage>
        <taxon>Eukaryota</taxon>
        <taxon>Metazoa</taxon>
        <taxon>Chordata</taxon>
        <taxon>Craniata</taxon>
        <taxon>Vertebrata</taxon>
        <taxon>Euteleostomi</taxon>
        <taxon>Archelosauria</taxon>
        <taxon>Archosauria</taxon>
        <taxon>Dinosauria</taxon>
        <taxon>Saurischia</taxon>
        <taxon>Theropoda</taxon>
        <taxon>Coelurosauria</taxon>
        <taxon>Aves</taxon>
        <taxon>Neognathae</taxon>
        <taxon>Neoaves</taxon>
        <taxon>Telluraves</taxon>
        <taxon>Australaves</taxon>
        <taxon>Passeriformes</taxon>
        <taxon>Acanthisittidae</taxon>
        <taxon>Acanthisitta</taxon>
    </lineage>
</organism>
<accession>A0A091MGS4</accession>
<evidence type="ECO:0000313" key="3">
    <source>
        <dbReference type="Proteomes" id="UP000053537"/>
    </source>
</evidence>
<protein>
    <submittedName>
        <fullName evidence="2">Uncharacterized protein</fullName>
    </submittedName>
</protein>
<reference evidence="2 3" key="1">
    <citation type="submission" date="2014-04" db="EMBL/GenBank/DDBJ databases">
        <title>Genome evolution of avian class.</title>
        <authorList>
            <person name="Zhang G."/>
            <person name="Li C."/>
        </authorList>
    </citation>
    <scope>NUCLEOTIDE SEQUENCE [LARGE SCALE GENOMIC DNA]</scope>
    <source>
        <strain evidence="2">BGI_N310</strain>
    </source>
</reference>
<proteinExistence type="predicted"/>
<feature type="non-terminal residue" evidence="2">
    <location>
        <position position="141"/>
    </location>
</feature>
<feature type="non-terminal residue" evidence="2">
    <location>
        <position position="1"/>
    </location>
</feature>
<feature type="compositionally biased region" description="Basic and acidic residues" evidence="1">
    <location>
        <begin position="80"/>
        <end position="94"/>
    </location>
</feature>
<dbReference type="EMBL" id="KK827373">
    <property type="protein sequence ID" value="KFP73807.1"/>
    <property type="molecule type" value="Genomic_DNA"/>
</dbReference>
<feature type="compositionally biased region" description="Basic and acidic residues" evidence="1">
    <location>
        <begin position="58"/>
        <end position="71"/>
    </location>
</feature>
<feature type="compositionally biased region" description="Polar residues" evidence="1">
    <location>
        <begin position="20"/>
        <end position="50"/>
    </location>
</feature>